<dbReference type="Gene3D" id="3.80.30.20">
    <property type="entry name" value="tm_1862 like domain"/>
    <property type="match status" value="1"/>
</dbReference>
<dbReference type="EMBL" id="BLXY01000004">
    <property type="protein sequence ID" value="GFO64682.1"/>
    <property type="molecule type" value="Genomic_DNA"/>
</dbReference>
<dbReference type="InterPro" id="IPR023404">
    <property type="entry name" value="rSAM_horseshoe"/>
</dbReference>
<dbReference type="GO" id="GO:0003824">
    <property type="term" value="F:catalytic activity"/>
    <property type="evidence" value="ECO:0007669"/>
    <property type="project" value="InterPro"/>
</dbReference>
<dbReference type="InterPro" id="IPR058240">
    <property type="entry name" value="rSAM_sf"/>
</dbReference>
<dbReference type="CDD" id="cd01335">
    <property type="entry name" value="Radical_SAM"/>
    <property type="match status" value="1"/>
</dbReference>
<evidence type="ECO:0000259" key="6">
    <source>
        <dbReference type="PROSITE" id="PS51918"/>
    </source>
</evidence>
<keyword evidence="2" id="KW-0949">S-adenosyl-L-methionine</keyword>
<keyword evidence="3" id="KW-0479">Metal-binding</keyword>
<protein>
    <submittedName>
        <fullName evidence="7">Radical SAM protein</fullName>
    </submittedName>
</protein>
<evidence type="ECO:0000256" key="1">
    <source>
        <dbReference type="ARBA" id="ARBA00001966"/>
    </source>
</evidence>
<reference evidence="8" key="1">
    <citation type="submission" date="2020-06" db="EMBL/GenBank/DDBJ databases">
        <title>Draft genomic sequecing of Geomonas sp. Red736.</title>
        <authorList>
            <person name="Itoh H."/>
            <person name="Xu Z.X."/>
            <person name="Ushijima N."/>
            <person name="Masuda Y."/>
            <person name="Shiratori Y."/>
            <person name="Senoo K."/>
        </authorList>
    </citation>
    <scope>NUCLEOTIDE SEQUENCE [LARGE SCALE GENOMIC DNA]</scope>
    <source>
        <strain evidence="8">Red736</strain>
    </source>
</reference>
<dbReference type="PROSITE" id="PS51918">
    <property type="entry name" value="RADICAL_SAM"/>
    <property type="match status" value="1"/>
</dbReference>
<dbReference type="SFLD" id="SFLDS00029">
    <property type="entry name" value="Radical_SAM"/>
    <property type="match status" value="1"/>
</dbReference>
<comment type="caution">
    <text evidence="7">The sequence shown here is derived from an EMBL/GenBank/DDBJ whole genome shotgun (WGS) entry which is preliminary data.</text>
</comment>
<evidence type="ECO:0000313" key="8">
    <source>
        <dbReference type="Proteomes" id="UP000568888"/>
    </source>
</evidence>
<evidence type="ECO:0000313" key="7">
    <source>
        <dbReference type="EMBL" id="GFO64682.1"/>
    </source>
</evidence>
<organism evidence="7 8">
    <name type="scientific">Geomonas paludis</name>
    <dbReference type="NCBI Taxonomy" id="2740185"/>
    <lineage>
        <taxon>Bacteria</taxon>
        <taxon>Pseudomonadati</taxon>
        <taxon>Thermodesulfobacteriota</taxon>
        <taxon>Desulfuromonadia</taxon>
        <taxon>Geobacterales</taxon>
        <taxon>Geobacteraceae</taxon>
        <taxon>Geomonas</taxon>
    </lineage>
</organism>
<dbReference type="Pfam" id="PF04055">
    <property type="entry name" value="Radical_SAM"/>
    <property type="match status" value="1"/>
</dbReference>
<dbReference type="SUPFAM" id="SSF102114">
    <property type="entry name" value="Radical SAM enzymes"/>
    <property type="match status" value="1"/>
</dbReference>
<keyword evidence="4" id="KW-0408">Iron</keyword>
<dbReference type="AlphaFoldDB" id="A0A6V8MX45"/>
<comment type="cofactor">
    <cofactor evidence="1">
        <name>[4Fe-4S] cluster</name>
        <dbReference type="ChEBI" id="CHEBI:49883"/>
    </cofactor>
</comment>
<name>A0A6V8MX45_9BACT</name>
<sequence length="316" mass="36090">MAAYQLHYLPQTEIRHTQGIRHMFFTYHEPLFRPPSEAGSLIFQITIGCSQNRCKFCGMYKMKQFRVRSLDEIFAEIRSIPPRYRPGVRRVFLADGDALVYPQQGLERILDELNQVFPALTRVGAYASPNSLNLKSGDDLASLRGKKLRILYYGLESGDAETLRLIDKGFEPEQMLEQCRKAKAAGMKLSITAILGLAGRKRSAEHAAATAEWITALSPEYFSLLTMFQRHNDDFLKLIEPLSHGEILLETRALLERLAPQGTILRSNHVSNFLCLAGSYPKDRQRLIDTVDAALLKAKRDPRWYAEIPSYQEEYY</sequence>
<dbReference type="SFLD" id="SFLDG01082">
    <property type="entry name" value="B12-binding_domain_containing"/>
    <property type="match status" value="1"/>
</dbReference>
<dbReference type="GO" id="GO:0051536">
    <property type="term" value="F:iron-sulfur cluster binding"/>
    <property type="evidence" value="ECO:0007669"/>
    <property type="project" value="UniProtKB-KW"/>
</dbReference>
<dbReference type="PANTHER" id="PTHR43409:SF4">
    <property type="entry name" value="RADICAL SAM SUPERFAMILY PROTEIN"/>
    <property type="match status" value="1"/>
</dbReference>
<evidence type="ECO:0000256" key="2">
    <source>
        <dbReference type="ARBA" id="ARBA00022691"/>
    </source>
</evidence>
<evidence type="ECO:0000256" key="5">
    <source>
        <dbReference type="ARBA" id="ARBA00023014"/>
    </source>
</evidence>
<dbReference type="InterPro" id="IPR051198">
    <property type="entry name" value="BchE-like"/>
</dbReference>
<dbReference type="InterPro" id="IPR007197">
    <property type="entry name" value="rSAM"/>
</dbReference>
<feature type="domain" description="Radical SAM core" evidence="6">
    <location>
        <begin position="33"/>
        <end position="265"/>
    </location>
</feature>
<proteinExistence type="predicted"/>
<dbReference type="PANTHER" id="PTHR43409">
    <property type="entry name" value="ANAEROBIC MAGNESIUM-PROTOPORPHYRIN IX MONOMETHYL ESTER CYCLASE-RELATED"/>
    <property type="match status" value="1"/>
</dbReference>
<gene>
    <name evidence="7" type="ORF">GMPD_26010</name>
</gene>
<dbReference type="SFLD" id="SFLDG01095">
    <property type="entry name" value="Uncharacterised_Radical_SAM_Su"/>
    <property type="match status" value="1"/>
</dbReference>
<evidence type="ECO:0000256" key="3">
    <source>
        <dbReference type="ARBA" id="ARBA00022723"/>
    </source>
</evidence>
<dbReference type="GO" id="GO:0046872">
    <property type="term" value="F:metal ion binding"/>
    <property type="evidence" value="ECO:0007669"/>
    <property type="project" value="UniProtKB-KW"/>
</dbReference>
<dbReference type="InterPro" id="IPR006638">
    <property type="entry name" value="Elp3/MiaA/NifB-like_rSAM"/>
</dbReference>
<dbReference type="Proteomes" id="UP000568888">
    <property type="component" value="Unassembled WGS sequence"/>
</dbReference>
<evidence type="ECO:0000256" key="4">
    <source>
        <dbReference type="ARBA" id="ARBA00023004"/>
    </source>
</evidence>
<accession>A0A6V8MX45</accession>
<dbReference type="SMART" id="SM00729">
    <property type="entry name" value="Elp3"/>
    <property type="match status" value="1"/>
</dbReference>
<keyword evidence="5" id="KW-0411">Iron-sulfur</keyword>